<dbReference type="Proteomes" id="UP000242015">
    <property type="component" value="Unassembled WGS sequence"/>
</dbReference>
<evidence type="ECO:0000313" key="3">
    <source>
        <dbReference type="Proteomes" id="UP000242015"/>
    </source>
</evidence>
<feature type="domain" description="AB hydrolase-1" evidence="1">
    <location>
        <begin position="33"/>
        <end position="267"/>
    </location>
</feature>
<dbReference type="Gene3D" id="3.40.50.1820">
    <property type="entry name" value="alpha/beta hydrolase"/>
    <property type="match status" value="1"/>
</dbReference>
<evidence type="ECO:0000313" key="2">
    <source>
        <dbReference type="EMBL" id="PSO08611.1"/>
    </source>
</evidence>
<name>A0A2R6CCN9_9ARCH</name>
<comment type="caution">
    <text evidence="2">The sequence shown here is derived from an EMBL/GenBank/DDBJ whole genome shotgun (WGS) entry which is preliminary data.</text>
</comment>
<proteinExistence type="predicted"/>
<dbReference type="PRINTS" id="PR00111">
    <property type="entry name" value="ABHYDROLASE"/>
</dbReference>
<dbReference type="PANTHER" id="PTHR43798">
    <property type="entry name" value="MONOACYLGLYCEROL LIPASE"/>
    <property type="match status" value="1"/>
</dbReference>
<gene>
    <name evidence="2" type="ORF">B9Q04_04635</name>
</gene>
<organism evidence="2 3">
    <name type="scientific">Candidatus Marsarchaeota G2 archaeon BE_D</name>
    <dbReference type="NCBI Taxonomy" id="1978158"/>
    <lineage>
        <taxon>Archaea</taxon>
        <taxon>Candidatus Marsarchaeota</taxon>
        <taxon>Candidatus Marsarchaeota group 2</taxon>
    </lineage>
</organism>
<reference evidence="2 3" key="1">
    <citation type="submission" date="2017-04" db="EMBL/GenBank/DDBJ databases">
        <title>Novel microbial lineages endemic to geothermal iron-oxide mats fill important gaps in the evolutionary history of Archaea.</title>
        <authorList>
            <person name="Jay Z.J."/>
            <person name="Beam J.P."/>
            <person name="Dlakic M."/>
            <person name="Rusch D.B."/>
            <person name="Kozubal M.A."/>
            <person name="Inskeep W.P."/>
        </authorList>
    </citation>
    <scope>NUCLEOTIDE SEQUENCE [LARGE SCALE GENOMIC DNA]</scope>
    <source>
        <strain evidence="2">BE_D</strain>
    </source>
</reference>
<sequence length="281" mass="31683">MTSMVDFSYIQKNAKYLDVKGVRTRYYESGQGPPVVFLHGKTGSMESFVYNLEPLSKSFKVYAFDMIGHGFTDKPEMDYSPKTLMDHAVDFADALGLGSFSLVGHAWGGWISTLISYYHPERVNKVVSICGLNPSSLSSLIHSTDKKMMDSLTLNAAFDPSLDNIRARMKVMFKSYDESVESLALLRSKYYASPGFSKAMSSLIESSKKAEYTLDDKLANLTRPMIFVWGRDCYFGYRQAYNALDVNPRLSLFMVANAGEWVQWEKPEIVNAVIEAYLRDG</sequence>
<dbReference type="SUPFAM" id="SSF53474">
    <property type="entry name" value="alpha/beta-Hydrolases"/>
    <property type="match status" value="1"/>
</dbReference>
<dbReference type="InterPro" id="IPR029058">
    <property type="entry name" value="AB_hydrolase_fold"/>
</dbReference>
<protein>
    <recommendedName>
        <fullName evidence="1">AB hydrolase-1 domain-containing protein</fullName>
    </recommendedName>
</protein>
<evidence type="ECO:0000259" key="1">
    <source>
        <dbReference type="Pfam" id="PF00561"/>
    </source>
</evidence>
<dbReference type="AlphaFoldDB" id="A0A2R6CCN9"/>
<dbReference type="EMBL" id="NEXF01000068">
    <property type="protein sequence ID" value="PSO08611.1"/>
    <property type="molecule type" value="Genomic_DNA"/>
</dbReference>
<dbReference type="InterPro" id="IPR050266">
    <property type="entry name" value="AB_hydrolase_sf"/>
</dbReference>
<accession>A0A2R6CCN9</accession>
<dbReference type="Pfam" id="PF00561">
    <property type="entry name" value="Abhydrolase_1"/>
    <property type="match status" value="1"/>
</dbReference>
<dbReference type="InterPro" id="IPR000073">
    <property type="entry name" value="AB_hydrolase_1"/>
</dbReference>